<proteinExistence type="predicted"/>
<evidence type="ECO:0000313" key="1">
    <source>
        <dbReference type="EMBL" id="KAH7904016.1"/>
    </source>
</evidence>
<gene>
    <name evidence="1" type="ORF">BJ138DRAFT_1019731</name>
</gene>
<reference evidence="1" key="1">
    <citation type="journal article" date="2021" name="New Phytol.">
        <title>Evolutionary innovations through gain and loss of genes in the ectomycorrhizal Boletales.</title>
        <authorList>
            <person name="Wu G."/>
            <person name="Miyauchi S."/>
            <person name="Morin E."/>
            <person name="Kuo A."/>
            <person name="Drula E."/>
            <person name="Varga T."/>
            <person name="Kohler A."/>
            <person name="Feng B."/>
            <person name="Cao Y."/>
            <person name="Lipzen A."/>
            <person name="Daum C."/>
            <person name="Hundley H."/>
            <person name="Pangilinan J."/>
            <person name="Johnson J."/>
            <person name="Barry K."/>
            <person name="LaButti K."/>
            <person name="Ng V."/>
            <person name="Ahrendt S."/>
            <person name="Min B."/>
            <person name="Choi I.G."/>
            <person name="Park H."/>
            <person name="Plett J.M."/>
            <person name="Magnuson J."/>
            <person name="Spatafora J.W."/>
            <person name="Nagy L.G."/>
            <person name="Henrissat B."/>
            <person name="Grigoriev I.V."/>
            <person name="Yang Z.L."/>
            <person name="Xu J."/>
            <person name="Martin F.M."/>
        </authorList>
    </citation>
    <scope>NUCLEOTIDE SEQUENCE</scope>
    <source>
        <strain evidence="1">ATCC 28755</strain>
    </source>
</reference>
<name>A0ACB7ZSG8_9AGAM</name>
<accession>A0ACB7ZSG8</accession>
<comment type="caution">
    <text evidence="1">The sequence shown here is derived from an EMBL/GenBank/DDBJ whole genome shotgun (WGS) entry which is preliminary data.</text>
</comment>
<dbReference type="Proteomes" id="UP000790377">
    <property type="component" value="Unassembled WGS sequence"/>
</dbReference>
<protein>
    <submittedName>
        <fullName evidence="1">Uncharacterized protein</fullName>
    </submittedName>
</protein>
<organism evidence="1 2">
    <name type="scientific">Hygrophoropsis aurantiaca</name>
    <dbReference type="NCBI Taxonomy" id="72124"/>
    <lineage>
        <taxon>Eukaryota</taxon>
        <taxon>Fungi</taxon>
        <taxon>Dikarya</taxon>
        <taxon>Basidiomycota</taxon>
        <taxon>Agaricomycotina</taxon>
        <taxon>Agaricomycetes</taxon>
        <taxon>Agaricomycetidae</taxon>
        <taxon>Boletales</taxon>
        <taxon>Coniophorineae</taxon>
        <taxon>Hygrophoropsidaceae</taxon>
        <taxon>Hygrophoropsis</taxon>
    </lineage>
</organism>
<keyword evidence="2" id="KW-1185">Reference proteome</keyword>
<dbReference type="EMBL" id="MU268646">
    <property type="protein sequence ID" value="KAH7904016.1"/>
    <property type="molecule type" value="Genomic_DNA"/>
</dbReference>
<evidence type="ECO:0000313" key="2">
    <source>
        <dbReference type="Proteomes" id="UP000790377"/>
    </source>
</evidence>
<sequence>MEALQILKFSFKHGERLNFTSGTTKEEEISIMEAVFADQMRVPEDINSFIDSLLLHVDDEDDDYEDVED</sequence>